<gene>
    <name evidence="11" type="ORF">POM88_024259</name>
</gene>
<reference evidence="11" key="2">
    <citation type="submission" date="2023-05" db="EMBL/GenBank/DDBJ databases">
        <authorList>
            <person name="Schelkunov M.I."/>
        </authorList>
    </citation>
    <scope>NUCLEOTIDE SEQUENCE</scope>
    <source>
        <strain evidence="11">Hsosn_3</strain>
        <tissue evidence="11">Leaf</tissue>
    </source>
</reference>
<keyword evidence="12" id="KW-1185">Reference proteome</keyword>
<feature type="region of interest" description="Disordered" evidence="8">
    <location>
        <begin position="1"/>
        <end position="29"/>
    </location>
</feature>
<dbReference type="SMART" id="SM00108">
    <property type="entry name" value="B_lectin"/>
    <property type="match status" value="1"/>
</dbReference>
<feature type="domain" description="Protein kinase" evidence="9">
    <location>
        <begin position="346"/>
        <end position="772"/>
    </location>
</feature>
<feature type="domain" description="Bulb-type lectin" evidence="10">
    <location>
        <begin position="201"/>
        <end position="330"/>
    </location>
</feature>
<evidence type="ECO:0000313" key="11">
    <source>
        <dbReference type="EMBL" id="KAK1377515.1"/>
    </source>
</evidence>
<evidence type="ECO:0000256" key="6">
    <source>
        <dbReference type="ARBA" id="ARBA00023157"/>
    </source>
</evidence>
<dbReference type="PANTHER" id="PTHR47974">
    <property type="entry name" value="OS07G0415500 PROTEIN"/>
    <property type="match status" value="1"/>
</dbReference>
<evidence type="ECO:0000256" key="4">
    <source>
        <dbReference type="ARBA" id="ARBA00022989"/>
    </source>
</evidence>
<dbReference type="Pfam" id="PF24497">
    <property type="entry name" value="MIT_ATG1"/>
    <property type="match status" value="1"/>
</dbReference>
<dbReference type="AlphaFoldDB" id="A0AAD8I4R1"/>
<keyword evidence="6" id="KW-1015">Disulfide bond</keyword>
<keyword evidence="3" id="KW-0732">Signal</keyword>
<dbReference type="Gene3D" id="2.90.10.10">
    <property type="entry name" value="Bulb-type lectin domain"/>
    <property type="match status" value="1"/>
</dbReference>
<feature type="region of interest" description="Disordered" evidence="8">
    <location>
        <begin position="49"/>
        <end position="78"/>
    </location>
</feature>
<dbReference type="PROSITE" id="PS50011">
    <property type="entry name" value="PROTEIN_KINASE_DOM"/>
    <property type="match status" value="1"/>
</dbReference>
<dbReference type="Pfam" id="PF01453">
    <property type="entry name" value="B_lectin"/>
    <property type="match status" value="1"/>
</dbReference>
<sequence>MSSPSTSAYRSGHLPSNSGSPPLTSRNVINSASSAPVPIIGAAVSKGRIGSLESQSSPPSGTSLGSLDMGDASEQPSTDCLTRIKSLQHCASTITELVKEKVEARKHLEAFSMQLVILAIWKQALHICHTQAASAIDGSPTQETKDHANLDIREHGDTTNPQCQEDICSKIERDFLQEVGNAEELAKFIEPGINLDTHQKLSCSKNQNVLERGSSLSVEDADSNMLTSGDKSFSCGFYGVGTNAYWFAIWFTDSKDKTVVWMANRDKPVNAKGSKLTLKKNGVMLLKDVDGTIVWESNSTSTGAVKAELLNTGNLVLKDHEDVIVWQSFDYPTDTLLPLQSFTKGKKLVSSLKKGGFATGYFNFYFDSDNVLKLLYDGPEITSLYWPNLDQTVYQNVRTNYNSSRIAMLDDMGRFLSSDRFQFNASDAGKGIKRRLTMDYDGNLRLYSLGNLAKSWKISWEAMAQMCNVHGLCGRNGICTYTPSPICKCPPGYNRSDQSDWNSGCKPTFDLSVFLKPDEVKFLEIPYLDYYGFDLNYRKNITFKNCSDLCLGDWQCQAFSYRLEGEGICYTKGVLFNGVQTTRFPGSMHVKLPKNLQVSPSVLPRDSGVDCKFSEANVSMGNTSIEFEPKIADFGLAKLTQRGMPNSEFSRIRGTKGYMAPEWALNLPITAKVDVYGYGVVILEIVKGIRLSNLVVDADNQEAEVELVRFVRIVRRKIQCGEENWLEETVDPRLQENYSKKQARTLVEIGLSCVEEDRNKRPTMATVVQTLLNCEDDQ</sequence>
<comment type="subcellular location">
    <subcellularLocation>
        <location evidence="1">Membrane</location>
        <topology evidence="1">Single-pass membrane protein</topology>
    </subcellularLocation>
</comment>
<dbReference type="Pfam" id="PF00069">
    <property type="entry name" value="Pkinase"/>
    <property type="match status" value="1"/>
</dbReference>
<keyword evidence="2" id="KW-0812">Transmembrane</keyword>
<evidence type="ECO:0000259" key="9">
    <source>
        <dbReference type="PROSITE" id="PS50011"/>
    </source>
</evidence>
<evidence type="ECO:0000256" key="2">
    <source>
        <dbReference type="ARBA" id="ARBA00022692"/>
    </source>
</evidence>
<dbReference type="CDD" id="cd00053">
    <property type="entry name" value="EGF"/>
    <property type="match status" value="1"/>
</dbReference>
<dbReference type="Proteomes" id="UP001237642">
    <property type="component" value="Unassembled WGS sequence"/>
</dbReference>
<dbReference type="Gene3D" id="1.10.510.10">
    <property type="entry name" value="Transferase(Phosphotransferase) domain 1"/>
    <property type="match status" value="1"/>
</dbReference>
<evidence type="ECO:0000256" key="7">
    <source>
        <dbReference type="ARBA" id="ARBA00023180"/>
    </source>
</evidence>
<dbReference type="Pfam" id="PF00954">
    <property type="entry name" value="S_locus_glycop"/>
    <property type="match status" value="1"/>
</dbReference>
<dbReference type="InterPro" id="IPR001480">
    <property type="entry name" value="Bulb-type_lectin_dom"/>
</dbReference>
<feature type="compositionally biased region" description="Low complexity" evidence="8">
    <location>
        <begin position="50"/>
        <end position="67"/>
    </location>
</feature>
<keyword evidence="7" id="KW-0325">Glycoprotein</keyword>
<dbReference type="CDD" id="cd01098">
    <property type="entry name" value="PAN_AP_plant"/>
    <property type="match status" value="1"/>
</dbReference>
<dbReference type="GO" id="GO:0016020">
    <property type="term" value="C:membrane"/>
    <property type="evidence" value="ECO:0007669"/>
    <property type="project" value="UniProtKB-SubCell"/>
</dbReference>
<dbReference type="PROSITE" id="PS50927">
    <property type="entry name" value="BULB_LECTIN"/>
    <property type="match status" value="1"/>
</dbReference>
<dbReference type="InterPro" id="IPR011009">
    <property type="entry name" value="Kinase-like_dom_sf"/>
</dbReference>
<dbReference type="InterPro" id="IPR036426">
    <property type="entry name" value="Bulb-type_lectin_dom_sf"/>
</dbReference>
<evidence type="ECO:0000256" key="3">
    <source>
        <dbReference type="ARBA" id="ARBA00022729"/>
    </source>
</evidence>
<evidence type="ECO:0000259" key="10">
    <source>
        <dbReference type="PROSITE" id="PS50927"/>
    </source>
</evidence>
<proteinExistence type="predicted"/>
<dbReference type="EMBL" id="JAUIZM010000006">
    <property type="protein sequence ID" value="KAK1377515.1"/>
    <property type="molecule type" value="Genomic_DNA"/>
</dbReference>
<dbReference type="PANTHER" id="PTHR47974:SF4">
    <property type="entry name" value="RECEPTOR-LIKE SERINE_THREONINE-PROTEIN KINASE"/>
    <property type="match status" value="1"/>
</dbReference>
<dbReference type="SUPFAM" id="SSF51110">
    <property type="entry name" value="alpha-D-mannose-specific plant lectins"/>
    <property type="match status" value="1"/>
</dbReference>
<dbReference type="InterPro" id="IPR000858">
    <property type="entry name" value="S_locus_glycoprot_dom"/>
</dbReference>
<comment type="caution">
    <text evidence="11">The sequence shown here is derived from an EMBL/GenBank/DDBJ whole genome shotgun (WGS) entry which is preliminary data.</text>
</comment>
<dbReference type="GO" id="GO:0048544">
    <property type="term" value="P:recognition of pollen"/>
    <property type="evidence" value="ECO:0007669"/>
    <property type="project" value="InterPro"/>
</dbReference>
<evidence type="ECO:0008006" key="13">
    <source>
        <dbReference type="Google" id="ProtNLM"/>
    </source>
</evidence>
<protein>
    <recommendedName>
        <fullName evidence="13">Receptor-like serine/threonine-protein kinase</fullName>
    </recommendedName>
</protein>
<reference evidence="11" key="1">
    <citation type="submission" date="2023-02" db="EMBL/GenBank/DDBJ databases">
        <title>Genome of toxic invasive species Heracleum sosnowskyi carries increased number of genes despite the absence of recent whole-genome duplications.</title>
        <authorList>
            <person name="Schelkunov M."/>
            <person name="Shtratnikova V."/>
            <person name="Makarenko M."/>
            <person name="Klepikova A."/>
            <person name="Omelchenko D."/>
            <person name="Novikova G."/>
            <person name="Obukhova E."/>
            <person name="Bogdanov V."/>
            <person name="Penin A."/>
            <person name="Logacheva M."/>
        </authorList>
    </citation>
    <scope>NUCLEOTIDE SEQUENCE</scope>
    <source>
        <strain evidence="11">Hsosn_3</strain>
        <tissue evidence="11">Leaf</tissue>
    </source>
</reference>
<accession>A0AAD8I4R1</accession>
<dbReference type="FunFam" id="2.90.10.10:FF:000007">
    <property type="entry name" value="Serine/threonine-protein kinase"/>
    <property type="match status" value="1"/>
</dbReference>
<dbReference type="SUPFAM" id="SSF56112">
    <property type="entry name" value="Protein kinase-like (PK-like)"/>
    <property type="match status" value="1"/>
</dbReference>
<dbReference type="GO" id="GO:0004672">
    <property type="term" value="F:protein kinase activity"/>
    <property type="evidence" value="ECO:0007669"/>
    <property type="project" value="InterPro"/>
</dbReference>
<keyword evidence="5" id="KW-0472">Membrane</keyword>
<dbReference type="GO" id="GO:0005524">
    <property type="term" value="F:ATP binding"/>
    <property type="evidence" value="ECO:0007669"/>
    <property type="project" value="InterPro"/>
</dbReference>
<evidence type="ECO:0000313" key="12">
    <source>
        <dbReference type="Proteomes" id="UP001237642"/>
    </source>
</evidence>
<organism evidence="11 12">
    <name type="scientific">Heracleum sosnowskyi</name>
    <dbReference type="NCBI Taxonomy" id="360622"/>
    <lineage>
        <taxon>Eukaryota</taxon>
        <taxon>Viridiplantae</taxon>
        <taxon>Streptophyta</taxon>
        <taxon>Embryophyta</taxon>
        <taxon>Tracheophyta</taxon>
        <taxon>Spermatophyta</taxon>
        <taxon>Magnoliopsida</taxon>
        <taxon>eudicotyledons</taxon>
        <taxon>Gunneridae</taxon>
        <taxon>Pentapetalae</taxon>
        <taxon>asterids</taxon>
        <taxon>campanulids</taxon>
        <taxon>Apiales</taxon>
        <taxon>Apiaceae</taxon>
        <taxon>Apioideae</taxon>
        <taxon>apioid superclade</taxon>
        <taxon>Tordylieae</taxon>
        <taxon>Tordyliinae</taxon>
        <taxon>Heracleum</taxon>
    </lineage>
</organism>
<evidence type="ECO:0000256" key="8">
    <source>
        <dbReference type="SAM" id="MobiDB-lite"/>
    </source>
</evidence>
<dbReference type="InterPro" id="IPR000719">
    <property type="entry name" value="Prot_kinase_dom"/>
</dbReference>
<evidence type="ECO:0000256" key="5">
    <source>
        <dbReference type="ARBA" id="ARBA00023136"/>
    </source>
</evidence>
<name>A0AAD8I4R1_9APIA</name>
<dbReference type="InterPro" id="IPR056281">
    <property type="entry name" value="MIT_ATG1a/b/c"/>
</dbReference>
<evidence type="ECO:0000256" key="1">
    <source>
        <dbReference type="ARBA" id="ARBA00004167"/>
    </source>
</evidence>
<keyword evidence="4" id="KW-1133">Transmembrane helix</keyword>
<dbReference type="CDD" id="cd00028">
    <property type="entry name" value="B_lectin"/>
    <property type="match status" value="1"/>
</dbReference>